<sequence length="43" mass="5128">MIASRESYKQDHCNQEQSPIARRFNSLRSDRSRVGVFWESNIK</sequence>
<dbReference type="Proteomes" id="UP000324800">
    <property type="component" value="Unassembled WGS sequence"/>
</dbReference>
<protein>
    <submittedName>
        <fullName evidence="2">Uncharacterized protein</fullName>
    </submittedName>
</protein>
<gene>
    <name evidence="2" type="ORF">EZS28_042409</name>
</gene>
<dbReference type="EMBL" id="SNRW01024695">
    <property type="protein sequence ID" value="KAA6362063.1"/>
    <property type="molecule type" value="Genomic_DNA"/>
</dbReference>
<dbReference type="AlphaFoldDB" id="A0A5J4TVW4"/>
<feature type="compositionally biased region" description="Basic and acidic residues" evidence="1">
    <location>
        <begin position="1"/>
        <end position="14"/>
    </location>
</feature>
<accession>A0A5J4TVW4</accession>
<evidence type="ECO:0000313" key="2">
    <source>
        <dbReference type="EMBL" id="KAA6362063.1"/>
    </source>
</evidence>
<reference evidence="2 3" key="1">
    <citation type="submission" date="2019-03" db="EMBL/GenBank/DDBJ databases">
        <title>Single cell metagenomics reveals metabolic interactions within the superorganism composed of flagellate Streblomastix strix and complex community of Bacteroidetes bacteria on its surface.</title>
        <authorList>
            <person name="Treitli S.C."/>
            <person name="Kolisko M."/>
            <person name="Husnik F."/>
            <person name="Keeling P."/>
            <person name="Hampl V."/>
        </authorList>
    </citation>
    <scope>NUCLEOTIDE SEQUENCE [LARGE SCALE GENOMIC DNA]</scope>
    <source>
        <strain evidence="2">ST1C</strain>
    </source>
</reference>
<comment type="caution">
    <text evidence="2">The sequence shown here is derived from an EMBL/GenBank/DDBJ whole genome shotgun (WGS) entry which is preliminary data.</text>
</comment>
<evidence type="ECO:0000313" key="3">
    <source>
        <dbReference type="Proteomes" id="UP000324800"/>
    </source>
</evidence>
<organism evidence="2 3">
    <name type="scientific">Streblomastix strix</name>
    <dbReference type="NCBI Taxonomy" id="222440"/>
    <lineage>
        <taxon>Eukaryota</taxon>
        <taxon>Metamonada</taxon>
        <taxon>Preaxostyla</taxon>
        <taxon>Oxymonadida</taxon>
        <taxon>Streblomastigidae</taxon>
        <taxon>Streblomastix</taxon>
    </lineage>
</organism>
<proteinExistence type="predicted"/>
<feature type="region of interest" description="Disordered" evidence="1">
    <location>
        <begin position="1"/>
        <end position="21"/>
    </location>
</feature>
<evidence type="ECO:0000256" key="1">
    <source>
        <dbReference type="SAM" id="MobiDB-lite"/>
    </source>
</evidence>
<name>A0A5J4TVW4_9EUKA</name>